<dbReference type="GO" id="GO:0006298">
    <property type="term" value="P:mismatch repair"/>
    <property type="evidence" value="ECO:0007669"/>
    <property type="project" value="TreeGrafter"/>
</dbReference>
<keyword evidence="8" id="KW-1185">Reference proteome</keyword>
<sequence length="306" mass="34573">MAEPILKWAGGKRQLLDELYARFPATYGRYHEPFVGGGAVFFDLEPTDATVNDANPRLVNFYERVRDEPEALIERLESFDDPDADPGPALPYAEETARDRDVESYYYQQRARFNRRPYEGEFDSLEEAALLLYLNRTCYNGLYRENADGGFNVPVGRYANPDWVQRDRIRRASDALTDATIRNDDFAYVLDAAEPGDLVYFDPPYEPMSATASFNEYSAEGFDRDDQRRLLDVAAELDEAGVRVVLSNSGVMYEPYAEAGFSVDIEGATRAINSDAGNRDEVDEIVATNVPPSERRADGQRDLAEF</sequence>
<dbReference type="eggNOG" id="arCOG03416">
    <property type="taxonomic scope" value="Archaea"/>
</dbReference>
<dbReference type="Pfam" id="PF02086">
    <property type="entry name" value="MethyltransfD12"/>
    <property type="match status" value="1"/>
</dbReference>
<evidence type="ECO:0000256" key="3">
    <source>
        <dbReference type="ARBA" id="ARBA00022603"/>
    </source>
</evidence>
<dbReference type="GO" id="GO:0032259">
    <property type="term" value="P:methylation"/>
    <property type="evidence" value="ECO:0007669"/>
    <property type="project" value="UniProtKB-KW"/>
</dbReference>
<dbReference type="PRINTS" id="PR00505">
    <property type="entry name" value="D12N6MTFRASE"/>
</dbReference>
<dbReference type="InterPro" id="IPR012263">
    <property type="entry name" value="M_m6A_EcoRV"/>
</dbReference>
<dbReference type="EC" id="2.1.1.72" evidence="2"/>
<dbReference type="KEGG" id="hla:Hlac_1929"/>
<reference evidence="7 8" key="1">
    <citation type="journal article" date="2016" name="Stand. Genomic Sci.">
        <title>Complete genome sequence of the Antarctic Halorubrum lacusprofundi type strain ACAM 34.</title>
        <authorList>
            <person name="Anderson I.J."/>
            <person name="DasSarma P."/>
            <person name="Lucas S."/>
            <person name="Copeland A."/>
            <person name="Lapidus A."/>
            <person name="Del Rio T.G."/>
            <person name="Tice H."/>
            <person name="Dalin E."/>
            <person name="Bruce D.C."/>
            <person name="Goodwin L."/>
            <person name="Pitluck S."/>
            <person name="Sims D."/>
            <person name="Brettin T.S."/>
            <person name="Detter J.C."/>
            <person name="Han C.S."/>
            <person name="Larimer F."/>
            <person name="Hauser L."/>
            <person name="Land M."/>
            <person name="Ivanova N."/>
            <person name="Richardson P."/>
            <person name="Cavicchioli R."/>
            <person name="DasSarma S."/>
            <person name="Woese C.R."/>
            <person name="Kyrpides N.C."/>
        </authorList>
    </citation>
    <scope>NUCLEOTIDE SEQUENCE [LARGE SCALE GENOMIC DNA]</scope>
    <source>
        <strain evidence="8">ATCC 49239 / DSM 5036 / JCM 8891 / ACAM 34</strain>
    </source>
</reference>
<keyword evidence="4 7" id="KW-0808">Transferase</keyword>
<dbReference type="GeneID" id="7399881"/>
<dbReference type="GO" id="GO:0043565">
    <property type="term" value="F:sequence-specific DNA binding"/>
    <property type="evidence" value="ECO:0007669"/>
    <property type="project" value="TreeGrafter"/>
</dbReference>
<comment type="catalytic activity">
    <reaction evidence="6">
        <text>a 2'-deoxyadenosine in DNA + S-adenosyl-L-methionine = an N(6)-methyl-2'-deoxyadenosine in DNA + S-adenosyl-L-homocysteine + H(+)</text>
        <dbReference type="Rhea" id="RHEA:15197"/>
        <dbReference type="Rhea" id="RHEA-COMP:12418"/>
        <dbReference type="Rhea" id="RHEA-COMP:12419"/>
        <dbReference type="ChEBI" id="CHEBI:15378"/>
        <dbReference type="ChEBI" id="CHEBI:57856"/>
        <dbReference type="ChEBI" id="CHEBI:59789"/>
        <dbReference type="ChEBI" id="CHEBI:90615"/>
        <dbReference type="ChEBI" id="CHEBI:90616"/>
        <dbReference type="EC" id="2.1.1.72"/>
    </reaction>
</comment>
<dbReference type="InterPro" id="IPR029063">
    <property type="entry name" value="SAM-dependent_MTases_sf"/>
</dbReference>
<protein>
    <recommendedName>
        <fullName evidence="2">site-specific DNA-methyltransferase (adenine-specific)</fullName>
        <ecNumber evidence="2">2.1.1.72</ecNumber>
    </recommendedName>
</protein>
<dbReference type="PROSITE" id="PS00092">
    <property type="entry name" value="N6_MTASE"/>
    <property type="match status" value="1"/>
</dbReference>
<dbReference type="NCBIfam" id="TIGR00571">
    <property type="entry name" value="dam"/>
    <property type="match status" value="1"/>
</dbReference>
<proteinExistence type="inferred from homology"/>
<dbReference type="SUPFAM" id="SSF53335">
    <property type="entry name" value="S-adenosyl-L-methionine-dependent methyltransferases"/>
    <property type="match status" value="1"/>
</dbReference>
<evidence type="ECO:0000256" key="1">
    <source>
        <dbReference type="ARBA" id="ARBA00006594"/>
    </source>
</evidence>
<evidence type="ECO:0000313" key="7">
    <source>
        <dbReference type="EMBL" id="ACM57507.1"/>
    </source>
</evidence>
<dbReference type="Proteomes" id="UP000000740">
    <property type="component" value="Chromosome 1"/>
</dbReference>
<dbReference type="PANTHER" id="PTHR30481">
    <property type="entry name" value="DNA ADENINE METHYLASE"/>
    <property type="match status" value="1"/>
</dbReference>
<dbReference type="PIRSF" id="PIRSF000398">
    <property type="entry name" value="M_m6A_EcoRV"/>
    <property type="match status" value="1"/>
</dbReference>
<comment type="similarity">
    <text evidence="1">Belongs to the N(4)/N(6)-methyltransferase family.</text>
</comment>
<gene>
    <name evidence="7" type="ordered locus">Hlac_1929</name>
</gene>
<evidence type="ECO:0000256" key="6">
    <source>
        <dbReference type="ARBA" id="ARBA00047942"/>
    </source>
</evidence>
<dbReference type="GO" id="GO:1904047">
    <property type="term" value="F:S-adenosyl-L-methionine binding"/>
    <property type="evidence" value="ECO:0007669"/>
    <property type="project" value="TreeGrafter"/>
</dbReference>
<dbReference type="EMBL" id="CP001365">
    <property type="protein sequence ID" value="ACM57507.1"/>
    <property type="molecule type" value="Genomic_DNA"/>
</dbReference>
<evidence type="ECO:0000313" key="8">
    <source>
        <dbReference type="Proteomes" id="UP000000740"/>
    </source>
</evidence>
<dbReference type="GO" id="GO:0009307">
    <property type="term" value="P:DNA restriction-modification system"/>
    <property type="evidence" value="ECO:0007669"/>
    <property type="project" value="InterPro"/>
</dbReference>
<dbReference type="AlphaFoldDB" id="B9LQ69"/>
<keyword evidence="5" id="KW-0949">S-adenosyl-L-methionine</keyword>
<dbReference type="InterPro" id="IPR012327">
    <property type="entry name" value="MeTrfase_D12"/>
</dbReference>
<keyword evidence="3 7" id="KW-0489">Methyltransferase</keyword>
<dbReference type="InterPro" id="IPR002052">
    <property type="entry name" value="DNA_methylase_N6_adenine_CS"/>
</dbReference>
<dbReference type="Gene3D" id="1.10.1020.10">
    <property type="entry name" value="Adenine-specific Methyltransferase, Domain 2"/>
    <property type="match status" value="1"/>
</dbReference>
<dbReference type="InterPro" id="IPR023095">
    <property type="entry name" value="Ade_MeTrfase_dom_2"/>
</dbReference>
<evidence type="ECO:0000256" key="2">
    <source>
        <dbReference type="ARBA" id="ARBA00011900"/>
    </source>
</evidence>
<dbReference type="Gene3D" id="3.40.50.150">
    <property type="entry name" value="Vaccinia Virus protein VP39"/>
    <property type="match status" value="1"/>
</dbReference>
<evidence type="ECO:0000256" key="4">
    <source>
        <dbReference type="ARBA" id="ARBA00022679"/>
    </source>
</evidence>
<dbReference type="RefSeq" id="WP_015910632.1">
    <property type="nucleotide sequence ID" value="NC_012029.1"/>
</dbReference>
<dbReference type="HOGENOM" id="CLU_063430_0_0_2"/>
<accession>B9LQ69</accession>
<dbReference type="PANTHER" id="PTHR30481:SF3">
    <property type="entry name" value="DNA ADENINE METHYLASE"/>
    <property type="match status" value="1"/>
</dbReference>
<dbReference type="GO" id="GO:0009007">
    <property type="term" value="F:site-specific DNA-methyltransferase (adenine-specific) activity"/>
    <property type="evidence" value="ECO:0007669"/>
    <property type="project" value="UniProtKB-EC"/>
</dbReference>
<evidence type="ECO:0000256" key="5">
    <source>
        <dbReference type="ARBA" id="ARBA00022691"/>
    </source>
</evidence>
<name>B9LQ69_HALLT</name>
<dbReference type="REBASE" id="20083">
    <property type="entry name" value="M.Hla49239ORF1929P"/>
</dbReference>
<organism evidence="7 8">
    <name type="scientific">Halorubrum lacusprofundi (strain ATCC 49239 / DSM 5036 / JCM 8891 / ACAM 34)</name>
    <dbReference type="NCBI Taxonomy" id="416348"/>
    <lineage>
        <taxon>Archaea</taxon>
        <taxon>Methanobacteriati</taxon>
        <taxon>Methanobacteriota</taxon>
        <taxon>Stenosarchaea group</taxon>
        <taxon>Halobacteria</taxon>
        <taxon>Halobacteriales</taxon>
        <taxon>Haloferacaceae</taxon>
        <taxon>Halorubrum</taxon>
    </lineage>
</organism>